<evidence type="ECO:0000256" key="1">
    <source>
        <dbReference type="SAM" id="MobiDB-lite"/>
    </source>
</evidence>
<reference evidence="2 3" key="1">
    <citation type="submission" date="2019-02" db="EMBL/GenBank/DDBJ databases">
        <title>Genome sequencing of the rare red list fungi Phellinidium pouzarii.</title>
        <authorList>
            <person name="Buettner E."/>
            <person name="Kellner H."/>
        </authorList>
    </citation>
    <scope>NUCLEOTIDE SEQUENCE [LARGE SCALE GENOMIC DNA]</scope>
    <source>
        <strain evidence="2 3">DSM 108285</strain>
    </source>
</reference>
<proteinExistence type="predicted"/>
<dbReference type="PANTHER" id="PTHR38134">
    <property type="entry name" value="SLR1395 PROTEIN"/>
    <property type="match status" value="1"/>
</dbReference>
<dbReference type="SUPFAM" id="SSF53756">
    <property type="entry name" value="UDP-Glycosyltransferase/glycogen phosphorylase"/>
    <property type="match status" value="1"/>
</dbReference>
<evidence type="ECO:0000313" key="3">
    <source>
        <dbReference type="Proteomes" id="UP000308199"/>
    </source>
</evidence>
<protein>
    <submittedName>
        <fullName evidence="2">Uncharacterized protein</fullName>
    </submittedName>
</protein>
<organism evidence="2 3">
    <name type="scientific">Phellinidium pouzarii</name>
    <dbReference type="NCBI Taxonomy" id="167371"/>
    <lineage>
        <taxon>Eukaryota</taxon>
        <taxon>Fungi</taxon>
        <taxon>Dikarya</taxon>
        <taxon>Basidiomycota</taxon>
        <taxon>Agaricomycotina</taxon>
        <taxon>Agaricomycetes</taxon>
        <taxon>Hymenochaetales</taxon>
        <taxon>Hymenochaetaceae</taxon>
        <taxon>Phellinidium</taxon>
    </lineage>
</organism>
<dbReference type="PANTHER" id="PTHR38134:SF2">
    <property type="entry name" value="GALACTOKINASE"/>
    <property type="match status" value="1"/>
</dbReference>
<dbReference type="AlphaFoldDB" id="A0A4S4LBR1"/>
<gene>
    <name evidence="2" type="ORF">EW145_g2601</name>
</gene>
<feature type="compositionally biased region" description="Low complexity" evidence="1">
    <location>
        <begin position="320"/>
        <end position="338"/>
    </location>
</feature>
<feature type="region of interest" description="Disordered" evidence="1">
    <location>
        <begin position="298"/>
        <end position="343"/>
    </location>
</feature>
<feature type="region of interest" description="Disordered" evidence="1">
    <location>
        <begin position="361"/>
        <end position="397"/>
    </location>
</feature>
<feature type="compositionally biased region" description="Acidic residues" evidence="1">
    <location>
        <begin position="381"/>
        <end position="395"/>
    </location>
</feature>
<comment type="caution">
    <text evidence="2">The sequence shown here is derived from an EMBL/GenBank/DDBJ whole genome shotgun (WGS) entry which is preliminary data.</text>
</comment>
<sequence length="572" mass="63018">MDDSDSPTVHIVSSAPKRVFTEAVSCGALYRYAEIDPVIVQPLAYHVDRRKSVDVLKSFLAKKDQKIEEECAWIKKNKVDCVLSDAAFLACKAANAAGIPSVLITNFTFDSVYSYLSIKFPKQSSSPLSSNSLSCPRLNLDSLLENEDEPIPPEELEPLVNELHEGYRCAELLILLPGNIPIPSFGVQPSLPSYLWADPERNTFHEEITSTLTLAFSTTSAAASTPLHPPIRFPISVNNQKALPRKIIQSPLIVRRPSKDAYTSEGRKRILDRVGIPTSLQGEDMKILVVSFGGQVFRKPSSRTPSRNGYSPREVERTSSAESARSTASRRSADSQTSKCSKESFVHVKAPVASLEHLWVPGAPPASKQPLSDRPANVGTDSEESEIESESEFESEPQFLPDDSWIVIVCGATGDPKATRSDSTDSTGSTGSSDAVGDVLLGKLGYGTTAECVDSATPLVYVPRPLFVEEHGLRVLIEGAGVGVEMPRGVYEGGMWRDYVREAWERGREGKVRRRVRGLREDMGESRSEEAEAIVRGLVEWVREWKRVDVDLALQRPRGGRQREVEHERVDG</sequence>
<dbReference type="OrthoDB" id="1684102at2759"/>
<keyword evidence="3" id="KW-1185">Reference proteome</keyword>
<feature type="region of interest" description="Disordered" evidence="1">
    <location>
        <begin position="415"/>
        <end position="434"/>
    </location>
</feature>
<name>A0A4S4LBR1_9AGAM</name>
<evidence type="ECO:0000313" key="2">
    <source>
        <dbReference type="EMBL" id="THH08591.1"/>
    </source>
</evidence>
<dbReference type="InterPro" id="IPR053205">
    <property type="entry name" value="GHMP_kinase_L-arabinokinase"/>
</dbReference>
<accession>A0A4S4LBR1</accession>
<feature type="compositionally biased region" description="Low complexity" evidence="1">
    <location>
        <begin position="424"/>
        <end position="434"/>
    </location>
</feature>
<dbReference type="EMBL" id="SGPK01000094">
    <property type="protein sequence ID" value="THH08591.1"/>
    <property type="molecule type" value="Genomic_DNA"/>
</dbReference>
<dbReference type="Proteomes" id="UP000308199">
    <property type="component" value="Unassembled WGS sequence"/>
</dbReference>